<keyword evidence="1" id="KW-0479">Metal-binding</keyword>
<dbReference type="Gene3D" id="4.10.240.10">
    <property type="entry name" value="Zn(2)-C6 fungal-type DNA-binding domain"/>
    <property type="match status" value="1"/>
</dbReference>
<comment type="caution">
    <text evidence="8">The sequence shown here is derived from an EMBL/GenBank/DDBJ whole genome shotgun (WGS) entry which is preliminary data.</text>
</comment>
<dbReference type="GO" id="GO:0008270">
    <property type="term" value="F:zinc ion binding"/>
    <property type="evidence" value="ECO:0007669"/>
    <property type="project" value="InterPro"/>
</dbReference>
<dbReference type="InterPro" id="IPR036864">
    <property type="entry name" value="Zn2-C6_fun-type_DNA-bd_sf"/>
</dbReference>
<evidence type="ECO:0000256" key="6">
    <source>
        <dbReference type="SAM" id="MobiDB-lite"/>
    </source>
</evidence>
<organism evidence="8 9">
    <name type="scientific">Penicillium diatomitis</name>
    <dbReference type="NCBI Taxonomy" id="2819901"/>
    <lineage>
        <taxon>Eukaryota</taxon>
        <taxon>Fungi</taxon>
        <taxon>Dikarya</taxon>
        <taxon>Ascomycota</taxon>
        <taxon>Pezizomycotina</taxon>
        <taxon>Eurotiomycetes</taxon>
        <taxon>Eurotiomycetidae</taxon>
        <taxon>Eurotiales</taxon>
        <taxon>Aspergillaceae</taxon>
        <taxon>Penicillium</taxon>
    </lineage>
</organism>
<dbReference type="PROSITE" id="PS50048">
    <property type="entry name" value="ZN2_CY6_FUNGAL_2"/>
    <property type="match status" value="1"/>
</dbReference>
<evidence type="ECO:0000313" key="9">
    <source>
        <dbReference type="Proteomes" id="UP001148312"/>
    </source>
</evidence>
<dbReference type="SUPFAM" id="SSF57701">
    <property type="entry name" value="Zn2/Cys6 DNA-binding domain"/>
    <property type="match status" value="1"/>
</dbReference>
<dbReference type="InterPro" id="IPR007219">
    <property type="entry name" value="XnlR_reg_dom"/>
</dbReference>
<dbReference type="PANTHER" id="PTHR46910">
    <property type="entry name" value="TRANSCRIPTION FACTOR PDR1"/>
    <property type="match status" value="1"/>
</dbReference>
<dbReference type="Pfam" id="PF04082">
    <property type="entry name" value="Fungal_trans"/>
    <property type="match status" value="1"/>
</dbReference>
<dbReference type="InterPro" id="IPR001138">
    <property type="entry name" value="Zn2Cys6_DnaBD"/>
</dbReference>
<protein>
    <recommendedName>
        <fullName evidence="7">Zn(2)-C6 fungal-type domain-containing protein</fullName>
    </recommendedName>
</protein>
<evidence type="ECO:0000256" key="3">
    <source>
        <dbReference type="ARBA" id="ARBA00023125"/>
    </source>
</evidence>
<evidence type="ECO:0000259" key="7">
    <source>
        <dbReference type="PROSITE" id="PS50048"/>
    </source>
</evidence>
<keyword evidence="3" id="KW-0238">DNA-binding</keyword>
<dbReference type="CDD" id="cd00067">
    <property type="entry name" value="GAL4"/>
    <property type="match status" value="1"/>
</dbReference>
<dbReference type="SMART" id="SM00906">
    <property type="entry name" value="Fungal_trans"/>
    <property type="match status" value="1"/>
</dbReference>
<dbReference type="Proteomes" id="UP001148312">
    <property type="component" value="Unassembled WGS sequence"/>
</dbReference>
<feature type="domain" description="Zn(2)-C6 fungal-type" evidence="7">
    <location>
        <begin position="21"/>
        <end position="50"/>
    </location>
</feature>
<proteinExistence type="predicted"/>
<dbReference type="GO" id="GO:0003677">
    <property type="term" value="F:DNA binding"/>
    <property type="evidence" value="ECO:0007669"/>
    <property type="project" value="UniProtKB-KW"/>
</dbReference>
<evidence type="ECO:0000256" key="2">
    <source>
        <dbReference type="ARBA" id="ARBA00023015"/>
    </source>
</evidence>
<evidence type="ECO:0000313" key="8">
    <source>
        <dbReference type="EMBL" id="KAJ5495317.1"/>
    </source>
</evidence>
<dbReference type="SMART" id="SM00066">
    <property type="entry name" value="GAL4"/>
    <property type="match status" value="1"/>
</dbReference>
<evidence type="ECO:0000256" key="5">
    <source>
        <dbReference type="ARBA" id="ARBA00023242"/>
    </source>
</evidence>
<keyword evidence="9" id="KW-1185">Reference proteome</keyword>
<accession>A0A9W9XLN8</accession>
<evidence type="ECO:0000256" key="1">
    <source>
        <dbReference type="ARBA" id="ARBA00022723"/>
    </source>
</evidence>
<keyword evidence="5" id="KW-0539">Nucleus</keyword>
<sequence length="759" mass="83911">MDLESSDHDERDAPGALTRRACDQCRLRKIRCDKRSPCSNCRSSTLTCRFTREGQKSEPRRRVLISSQYEKKIDHIEERLGGVENTLQRLGSIEQSLREILKTSRQSSGRLPATGTISSLHSSVSPAALAAHVHSQATASESTECKGPGYTSNPAIEQHESVPQFEGYSSLAAHSAYAKEFLESAVSHSTPEVLSSPKIGEALTSLRQIVEMQDKQQDGRVHRGQLSGQLGSRRDIRELEMPPMPEVLSILKRTKERPPGCFGNYLPFFTVDYFISKCQAVYFATEDYSDATFIIANFGLNAIFSEFGIIENENSVKAEYELYEKMCKDNLEAALASLNLLMPVTLDSVVALTLGAIHGIEISKPSVGWTFASTAVQMCQSLGYNRLSTMENDPIELQHRKQDLFWSAYTISNMMSLRVGRASVVQICDVDIPPPSECFVDMGIWSNVCAIWARQAIIQNDIYVNLYSPAALKGPENQRVMHARRLAGEMQREVLEPFEQIMIRDLNITDIDYIYLRSDGVSRLAILTLIYRAIPAEPGSPSTFVPECTQTARAALELHQTCAGSLKEASENLRTSYMHWAILTSPFVPFIVIFCNVITTSDREDLARLEAFTASLQPLCRFSQAIDRLHNLCSMFSTVARLYVEAKTRKQAGQDNNMDAVGQEFDAYLTALGLAPATSTAQNVWGGIIPDGGASAMNLGLTESGLQSQSQGHDFVGSAGMDLSAMAGMSQATQLGNWFSGNQYIMGLLEEDLVQFNPL</sequence>
<feature type="region of interest" description="Disordered" evidence="6">
    <location>
        <begin position="132"/>
        <end position="155"/>
    </location>
</feature>
<dbReference type="Pfam" id="PF00172">
    <property type="entry name" value="Zn_clus"/>
    <property type="match status" value="1"/>
</dbReference>
<gene>
    <name evidence="8" type="ORF">N7539_000433</name>
</gene>
<dbReference type="PANTHER" id="PTHR46910:SF5">
    <property type="entry name" value="ZN(II)2CYS6 TRANSCRIPTION FACTOR (EUROFUNG)"/>
    <property type="match status" value="1"/>
</dbReference>
<keyword evidence="4" id="KW-0804">Transcription</keyword>
<evidence type="ECO:0000256" key="4">
    <source>
        <dbReference type="ARBA" id="ARBA00023163"/>
    </source>
</evidence>
<dbReference type="RefSeq" id="XP_056794330.1">
    <property type="nucleotide sequence ID" value="XM_056930037.1"/>
</dbReference>
<dbReference type="InterPro" id="IPR050987">
    <property type="entry name" value="AtrR-like"/>
</dbReference>
<name>A0A9W9XLN8_9EURO</name>
<reference evidence="8" key="1">
    <citation type="submission" date="2022-12" db="EMBL/GenBank/DDBJ databases">
        <authorList>
            <person name="Petersen C."/>
        </authorList>
    </citation>
    <scope>NUCLEOTIDE SEQUENCE</scope>
    <source>
        <strain evidence="8">IBT 30728</strain>
    </source>
</reference>
<dbReference type="GO" id="GO:0000981">
    <property type="term" value="F:DNA-binding transcription factor activity, RNA polymerase II-specific"/>
    <property type="evidence" value="ECO:0007669"/>
    <property type="project" value="InterPro"/>
</dbReference>
<dbReference type="CDD" id="cd12148">
    <property type="entry name" value="fungal_TF_MHR"/>
    <property type="match status" value="1"/>
</dbReference>
<dbReference type="GeneID" id="81620286"/>
<dbReference type="GO" id="GO:0006351">
    <property type="term" value="P:DNA-templated transcription"/>
    <property type="evidence" value="ECO:0007669"/>
    <property type="project" value="InterPro"/>
</dbReference>
<dbReference type="EMBL" id="JAPWDQ010000001">
    <property type="protein sequence ID" value="KAJ5495317.1"/>
    <property type="molecule type" value="Genomic_DNA"/>
</dbReference>
<dbReference type="AlphaFoldDB" id="A0A9W9XLN8"/>
<dbReference type="PROSITE" id="PS00463">
    <property type="entry name" value="ZN2_CY6_FUNGAL_1"/>
    <property type="match status" value="1"/>
</dbReference>
<reference evidence="8" key="2">
    <citation type="journal article" date="2023" name="IMA Fungus">
        <title>Comparative genomic study of the Penicillium genus elucidates a diverse pangenome and 15 lateral gene transfer events.</title>
        <authorList>
            <person name="Petersen C."/>
            <person name="Sorensen T."/>
            <person name="Nielsen M.R."/>
            <person name="Sondergaard T.E."/>
            <person name="Sorensen J.L."/>
            <person name="Fitzpatrick D.A."/>
            <person name="Frisvad J.C."/>
            <person name="Nielsen K.L."/>
        </authorList>
    </citation>
    <scope>NUCLEOTIDE SEQUENCE</scope>
    <source>
        <strain evidence="8">IBT 30728</strain>
    </source>
</reference>
<keyword evidence="2" id="KW-0805">Transcription regulation</keyword>